<dbReference type="PANTHER" id="PTHR11614">
    <property type="entry name" value="PHOSPHOLIPASE-RELATED"/>
    <property type="match status" value="1"/>
</dbReference>
<dbReference type="InterPro" id="IPR022742">
    <property type="entry name" value="Hydrolase_4"/>
</dbReference>
<dbReference type="EMBL" id="CP149822">
    <property type="protein sequence ID" value="WZN41393.1"/>
    <property type="molecule type" value="Genomic_DNA"/>
</dbReference>
<dbReference type="Proteomes" id="UP001485459">
    <property type="component" value="Chromosome"/>
</dbReference>
<evidence type="ECO:0000313" key="3">
    <source>
        <dbReference type="Proteomes" id="UP001485459"/>
    </source>
</evidence>
<feature type="domain" description="Serine aminopeptidase S33" evidence="1">
    <location>
        <begin position="25"/>
        <end position="257"/>
    </location>
</feature>
<dbReference type="InterPro" id="IPR000073">
    <property type="entry name" value="AB_hydrolase_1"/>
</dbReference>
<dbReference type="RefSeq" id="WP_341836244.1">
    <property type="nucleotide sequence ID" value="NZ_CP149822.1"/>
</dbReference>
<accession>A0ABZ2YPH4</accession>
<dbReference type="InterPro" id="IPR051044">
    <property type="entry name" value="MAG_DAG_Lipase"/>
</dbReference>
<sequence>MKHDFTWSYKGRNFHGVTWQPEHYQRVMVVIHGIGEHVERYAPLAEFFNKEGYLVTGIDHFGHGKSDGKRGDALPLEAIFDYLEAFLQATWDRHPAPMILYGHSMGGGLLTGLLLHRQPDAQAAVISAPALLLPQNPNVVQRGILRAGASLLPHLRVKAPLDIRKISHDEKEVEKFEQDPLRHPYASLRLMHILVSNGIWCLRHANRLQIPSLLMHGNADTFTSVDGSRQFSRLAPEKLITYKEWDGLYHEMHNEPQRPEIFQFMAGWLSGVRLQPPD</sequence>
<dbReference type="SUPFAM" id="SSF53474">
    <property type="entry name" value="alpha/beta-Hydrolases"/>
    <property type="match status" value="1"/>
</dbReference>
<keyword evidence="3" id="KW-1185">Reference proteome</keyword>
<organism evidence="2 3">
    <name type="scientific">Chitinophaga pollutisoli</name>
    <dbReference type="NCBI Taxonomy" id="3133966"/>
    <lineage>
        <taxon>Bacteria</taxon>
        <taxon>Pseudomonadati</taxon>
        <taxon>Bacteroidota</taxon>
        <taxon>Chitinophagia</taxon>
        <taxon>Chitinophagales</taxon>
        <taxon>Chitinophagaceae</taxon>
        <taxon>Chitinophaga</taxon>
    </lineage>
</organism>
<gene>
    <name evidence="2" type="ORF">WJU16_25850</name>
</gene>
<evidence type="ECO:0000313" key="2">
    <source>
        <dbReference type="EMBL" id="WZN41393.1"/>
    </source>
</evidence>
<dbReference type="Pfam" id="PF12146">
    <property type="entry name" value="Hydrolase_4"/>
    <property type="match status" value="1"/>
</dbReference>
<reference evidence="3" key="1">
    <citation type="submission" date="2024-03" db="EMBL/GenBank/DDBJ databases">
        <title>Chitinophaga horti sp. nov., isolated from garden soil.</title>
        <authorList>
            <person name="Lee D.S."/>
            <person name="Han D.M."/>
            <person name="Baek J.H."/>
            <person name="Choi D.G."/>
            <person name="Jeon J.H."/>
            <person name="Jeon C.O."/>
        </authorList>
    </citation>
    <scope>NUCLEOTIDE SEQUENCE [LARGE SCALE GENOMIC DNA]</scope>
    <source>
        <strain evidence="3">GPA1</strain>
    </source>
</reference>
<evidence type="ECO:0000259" key="1">
    <source>
        <dbReference type="Pfam" id="PF12146"/>
    </source>
</evidence>
<dbReference type="PRINTS" id="PR00111">
    <property type="entry name" value="ABHYDROLASE"/>
</dbReference>
<proteinExistence type="predicted"/>
<protein>
    <submittedName>
        <fullName evidence="2">Lysophospholipase</fullName>
    </submittedName>
</protein>
<name>A0ABZ2YPH4_9BACT</name>
<dbReference type="InterPro" id="IPR029058">
    <property type="entry name" value="AB_hydrolase_fold"/>
</dbReference>
<dbReference type="Gene3D" id="3.40.50.1820">
    <property type="entry name" value="alpha/beta hydrolase"/>
    <property type="match status" value="1"/>
</dbReference>